<evidence type="ECO:0000313" key="1">
    <source>
        <dbReference type="EMBL" id="AHI33428.1"/>
    </source>
</evidence>
<sequence>MEDAGLIVAALVIVQLFAKRFELIRTGNLFELFSDVFGSDIERFSPMFYGLLPCLRKRCPLINVEFGGSASFVYGEIAGFLCSTFPTSDAKRDALEANTATGEGCGMVFPNEIQILKCCGAGHVTGLIVPGPGLLILVPEFLSNSGVRPLKREILLIAFASDGGNNSPAVEARGQLPFFIKANSHG</sequence>
<proteinExistence type="predicted"/>
<gene>
    <name evidence="1" type="ORF">AU15_20995</name>
</gene>
<accession>W5Z4P7</accession>
<dbReference type="KEGG" id="msr:AU15_20995"/>
<name>W5Z4P7_9GAMM</name>
<reference evidence="1 2" key="1">
    <citation type="journal article" date="2014" name="Genome Announc.">
        <title>Draft Genome Sequences of Marinobacter similis A3d10T and Marinobacter salarius R9SW1T.</title>
        <authorList>
            <person name="Ivanova E.P."/>
            <person name="Ng H.J."/>
            <person name="Webb H.K."/>
            <person name="Feng G."/>
            <person name="Oshima K."/>
            <person name="Hattori M."/>
            <person name="Ohkuma M."/>
            <person name="Sergeev A.F."/>
            <person name="Mikhailov V.V."/>
            <person name="Crawford R.J."/>
            <person name="Sawabe T."/>
        </authorList>
    </citation>
    <scope>NUCLEOTIDE SEQUENCE [LARGE SCALE GENOMIC DNA]</scope>
    <source>
        <strain evidence="2">A3d10 and R9SW1</strain>
    </source>
</reference>
<dbReference type="Proteomes" id="UP000035081">
    <property type="component" value="Chromosome"/>
</dbReference>
<dbReference type="AlphaFoldDB" id="W5Z4P7"/>
<dbReference type="EMBL" id="CP007152">
    <property type="protein sequence ID" value="AHI33428.1"/>
    <property type="molecule type" value="Genomic_DNA"/>
</dbReference>
<organism evidence="1 2">
    <name type="scientific">Marinobacter salarius</name>
    <dbReference type="NCBI Taxonomy" id="1420917"/>
    <lineage>
        <taxon>Bacteria</taxon>
        <taxon>Pseudomonadati</taxon>
        <taxon>Pseudomonadota</taxon>
        <taxon>Gammaproteobacteria</taxon>
        <taxon>Pseudomonadales</taxon>
        <taxon>Marinobacteraceae</taxon>
        <taxon>Marinobacter</taxon>
    </lineage>
</organism>
<protein>
    <submittedName>
        <fullName evidence="1">Uncharacterized protein</fullName>
    </submittedName>
</protein>
<evidence type="ECO:0000313" key="2">
    <source>
        <dbReference type="Proteomes" id="UP000035081"/>
    </source>
</evidence>
<dbReference type="HOGENOM" id="CLU_1452825_0_0_6"/>